<feature type="compositionally biased region" description="Low complexity" evidence="1">
    <location>
        <begin position="386"/>
        <end position="411"/>
    </location>
</feature>
<gene>
    <name evidence="4" type="ORF">SAY87_016377</name>
</gene>
<comment type="caution">
    <text evidence="4">The sequence shown here is derived from an EMBL/GenBank/DDBJ whole genome shotgun (WGS) entry which is preliminary data.</text>
</comment>
<feature type="compositionally biased region" description="Basic and acidic residues" evidence="1">
    <location>
        <begin position="198"/>
        <end position="207"/>
    </location>
</feature>
<dbReference type="PANTHER" id="PTHR31680:SF12">
    <property type="entry name" value="OS11G0587300 PROTEIN"/>
    <property type="match status" value="1"/>
</dbReference>
<feature type="compositionally biased region" description="Polar residues" evidence="1">
    <location>
        <begin position="484"/>
        <end position="497"/>
    </location>
</feature>
<feature type="region of interest" description="Disordered" evidence="1">
    <location>
        <begin position="147"/>
        <end position="207"/>
    </location>
</feature>
<feature type="compositionally biased region" description="Polar residues" evidence="1">
    <location>
        <begin position="43"/>
        <end position="58"/>
    </location>
</feature>
<feature type="domain" description="DUF3741" evidence="3">
    <location>
        <begin position="167"/>
        <end position="192"/>
    </location>
</feature>
<protein>
    <recommendedName>
        <fullName evidence="6">DUF4378 domain-containing protein</fullName>
    </recommendedName>
</protein>
<dbReference type="PANTHER" id="PTHR31680">
    <property type="entry name" value="LONGIFOLIA PROTEIN"/>
    <property type="match status" value="1"/>
</dbReference>
<sequence length="788" mass="87987">MMTGMVQDQNLEKQIERHMGGCMAGFLHIFDRHHQPIPAKRLISSNTKRFPPSSTVSPTRDDADSSAGPPPATPEHHSTAFSLRGTRSPAPEPVTPSEASSARSPLPFPIFELKEGTRSPWRFSKEVPRLSLDSRAVTDARGGLYPREIRTNTVADRPDDGDAPAAADEDGQQRRSPSVIARLMGLENLPRASPEPTKNAELRRSASESRVNKDLYRFLEGSHFVQNHQQQPAMVLSNVIREGMVVPGDAKSNKIGAEQAVKMTAHRHQRGPGGMGRRKSFYDSTDFFPEPAKRSASSIYEEIERRLRMRGIDEPPKDLETLKQILDAHQLKGLLHSKRDIVGANAFPIPHYHTNFVYEKSFEDDSSPVIHMKPSRAGINRFSIRNESESSSLSSFRPSRPMAARRSSPTRDVFPVAVASPRRENVRGQSGGGGRASATLSPTRSDTGGVNSPGRRRSTVMNVERKRAPSPVQTKIDPSRQHRSSLTFTSRTQSLQKPVTEVYPAEDESSTLSESSVSTPSQTDTERIKVEECRDGRSLLERCDKLLHSIAEMTAASDLQPSPVSVLDAASFYKDESSPSPVMKRRIDFKEQSGELDDDLWSLISFKRNEKDDLDDANFVYISDILRASSCLPEDSDVFLLLEKQQYLKGKDTSKASRMHRQLVFDAVTEILERKRRFPQLGTKNPMAASLDRPSVQQVWSEFQQIRGREAAEEDLFEVICGVLRKDLTMGDAVTGWGGCHIEVSESVLDIERLIFKDLVSEAIRDLATTFAPEYASRDQLPCRRLVF</sequence>
<feature type="region of interest" description="Disordered" evidence="1">
    <location>
        <begin position="386"/>
        <end position="527"/>
    </location>
</feature>
<dbReference type="AlphaFoldDB" id="A0AAN7QXG1"/>
<dbReference type="InterPro" id="IPR033334">
    <property type="entry name" value="LNG1/2"/>
</dbReference>
<feature type="compositionally biased region" description="Acidic residues" evidence="1">
    <location>
        <begin position="159"/>
        <end position="170"/>
    </location>
</feature>
<accession>A0AAN7QXG1</accession>
<reference evidence="4 5" key="1">
    <citation type="journal article" date="2023" name="Hortic Res">
        <title>Pangenome of water caltrop reveals structural variations and asymmetric subgenome divergence after allopolyploidization.</title>
        <authorList>
            <person name="Zhang X."/>
            <person name="Chen Y."/>
            <person name="Wang L."/>
            <person name="Yuan Y."/>
            <person name="Fang M."/>
            <person name="Shi L."/>
            <person name="Lu R."/>
            <person name="Comes H.P."/>
            <person name="Ma Y."/>
            <person name="Chen Y."/>
            <person name="Huang G."/>
            <person name="Zhou Y."/>
            <person name="Zheng Z."/>
            <person name="Qiu Y."/>
        </authorList>
    </citation>
    <scope>NUCLEOTIDE SEQUENCE [LARGE SCALE GENOMIC DNA]</scope>
    <source>
        <tissue evidence="4">Roots</tissue>
    </source>
</reference>
<keyword evidence="5" id="KW-1185">Reference proteome</keyword>
<name>A0AAN7QXG1_9MYRT</name>
<dbReference type="Pfam" id="PF14383">
    <property type="entry name" value="VARLMGL"/>
    <property type="match status" value="1"/>
</dbReference>
<dbReference type="Pfam" id="PF14309">
    <property type="entry name" value="DUF4378"/>
    <property type="match status" value="1"/>
</dbReference>
<feature type="domain" description="DUF4378" evidence="2">
    <location>
        <begin position="619"/>
        <end position="762"/>
    </location>
</feature>
<feature type="compositionally biased region" description="Low complexity" evidence="1">
    <location>
        <begin position="510"/>
        <end position="523"/>
    </location>
</feature>
<evidence type="ECO:0000259" key="3">
    <source>
        <dbReference type="Pfam" id="PF14383"/>
    </source>
</evidence>
<feature type="region of interest" description="Disordered" evidence="1">
    <location>
        <begin position="41"/>
        <end position="105"/>
    </location>
</feature>
<dbReference type="GO" id="GO:0051513">
    <property type="term" value="P:regulation of monopolar cell growth"/>
    <property type="evidence" value="ECO:0007669"/>
    <property type="project" value="InterPro"/>
</dbReference>
<evidence type="ECO:0008006" key="6">
    <source>
        <dbReference type="Google" id="ProtNLM"/>
    </source>
</evidence>
<proteinExistence type="predicted"/>
<dbReference type="InterPro" id="IPR025486">
    <property type="entry name" value="DUF4378"/>
</dbReference>
<organism evidence="4 5">
    <name type="scientific">Trapa incisa</name>
    <dbReference type="NCBI Taxonomy" id="236973"/>
    <lineage>
        <taxon>Eukaryota</taxon>
        <taxon>Viridiplantae</taxon>
        <taxon>Streptophyta</taxon>
        <taxon>Embryophyta</taxon>
        <taxon>Tracheophyta</taxon>
        <taxon>Spermatophyta</taxon>
        <taxon>Magnoliopsida</taxon>
        <taxon>eudicotyledons</taxon>
        <taxon>Gunneridae</taxon>
        <taxon>Pentapetalae</taxon>
        <taxon>rosids</taxon>
        <taxon>malvids</taxon>
        <taxon>Myrtales</taxon>
        <taxon>Lythraceae</taxon>
        <taxon>Trapa</taxon>
    </lineage>
</organism>
<evidence type="ECO:0000256" key="1">
    <source>
        <dbReference type="SAM" id="MobiDB-lite"/>
    </source>
</evidence>
<feature type="compositionally biased region" description="Polar residues" evidence="1">
    <location>
        <begin position="439"/>
        <end position="450"/>
    </location>
</feature>
<evidence type="ECO:0000313" key="5">
    <source>
        <dbReference type="Proteomes" id="UP001345219"/>
    </source>
</evidence>
<dbReference type="EMBL" id="JAXIOK010000001">
    <property type="protein sequence ID" value="KAK4780271.1"/>
    <property type="molecule type" value="Genomic_DNA"/>
</dbReference>
<evidence type="ECO:0000313" key="4">
    <source>
        <dbReference type="EMBL" id="KAK4780271.1"/>
    </source>
</evidence>
<dbReference type="Proteomes" id="UP001345219">
    <property type="component" value="Chromosome 13"/>
</dbReference>
<dbReference type="InterPro" id="IPR032795">
    <property type="entry name" value="DUF3741-assoc"/>
</dbReference>
<evidence type="ECO:0000259" key="2">
    <source>
        <dbReference type="Pfam" id="PF14309"/>
    </source>
</evidence>